<dbReference type="InterPro" id="IPR051236">
    <property type="entry name" value="HAT_RTT109-like"/>
</dbReference>
<dbReference type="GO" id="GO:0032931">
    <property type="term" value="F:histone H3K56 acetyltransferase activity"/>
    <property type="evidence" value="ECO:0007669"/>
    <property type="project" value="TreeGrafter"/>
</dbReference>
<evidence type="ECO:0000313" key="11">
    <source>
        <dbReference type="Proteomes" id="UP000189580"/>
    </source>
</evidence>
<accession>A0A167EUD1</accession>
<keyword evidence="4" id="KW-0227">DNA damage</keyword>
<evidence type="ECO:0000256" key="5">
    <source>
        <dbReference type="ARBA" id="ARBA00022990"/>
    </source>
</evidence>
<dbReference type="OrthoDB" id="3361892at2759"/>
<dbReference type="GO" id="GO:0006355">
    <property type="term" value="P:regulation of DNA-templated transcription"/>
    <property type="evidence" value="ECO:0007669"/>
    <property type="project" value="InterPro"/>
</dbReference>
<dbReference type="RefSeq" id="XP_018736943.1">
    <property type="nucleotide sequence ID" value="XM_018878984.1"/>
</dbReference>
<comment type="catalytic activity">
    <reaction evidence="9">
        <text>L-lysyl-[histone] + acetyl-CoA = N(6)-acetyl-L-lysyl-[histone] + CoA + H(+)</text>
        <dbReference type="Rhea" id="RHEA:21992"/>
        <dbReference type="Rhea" id="RHEA-COMP:9845"/>
        <dbReference type="Rhea" id="RHEA-COMP:11338"/>
        <dbReference type="ChEBI" id="CHEBI:15378"/>
        <dbReference type="ChEBI" id="CHEBI:29969"/>
        <dbReference type="ChEBI" id="CHEBI:57287"/>
        <dbReference type="ChEBI" id="CHEBI:57288"/>
        <dbReference type="ChEBI" id="CHEBI:61930"/>
        <dbReference type="EC" id="2.3.1.48"/>
    </reaction>
    <physiologicalReaction direction="left-to-right" evidence="9">
        <dbReference type="Rhea" id="RHEA:21993"/>
    </physiologicalReaction>
</comment>
<evidence type="ECO:0000313" key="10">
    <source>
        <dbReference type="EMBL" id="ANB14466.1"/>
    </source>
</evidence>
<keyword evidence="11" id="KW-1185">Reference proteome</keyword>
<evidence type="ECO:0000256" key="4">
    <source>
        <dbReference type="ARBA" id="ARBA00022763"/>
    </source>
</evidence>
<dbReference type="PANTHER" id="PTHR31571">
    <property type="entry name" value="ALTERED INHERITANCE OF MITOCHONDRIA PROTEIN 6"/>
    <property type="match status" value="1"/>
</dbReference>
<keyword evidence="5" id="KW-0007">Acetylation</keyword>
<dbReference type="Pfam" id="PF08214">
    <property type="entry name" value="HAT_KAT11"/>
    <property type="match status" value="1"/>
</dbReference>
<dbReference type="GO" id="GO:0006974">
    <property type="term" value="P:DNA damage response"/>
    <property type="evidence" value="ECO:0007669"/>
    <property type="project" value="UniProtKB-KW"/>
</dbReference>
<dbReference type="AlphaFoldDB" id="A0A167EUD1"/>
<dbReference type="InterPro" id="IPR016849">
    <property type="entry name" value="Rtt109"/>
</dbReference>
<keyword evidence="3 10" id="KW-0808">Transferase</keyword>
<evidence type="ECO:0000256" key="2">
    <source>
        <dbReference type="ARBA" id="ARBA00013184"/>
    </source>
</evidence>
<dbReference type="PROSITE" id="PS51728">
    <property type="entry name" value="RTT109_HAT"/>
    <property type="match status" value="1"/>
</dbReference>
<sequence>MSIETRFESELREFLPKFKEPFGLVHIRTNPRKCRRLVYLPKKQSRSVPLDASSTHFFVLSYKNIDFFALEIIIYESPNSMTLFVSKADTNGHYYELEAGASLSVLDITTGLLRGLLHHYIKPSKLLRICLFAKSEGQYLFPLSSENPNKHVLPDGELVKWWLKVLNKLSGEFEQISRATLQIPGSDKSAIEAFFPKVTGNGGLPWTVGDIFRDESDLKRKRQRGAVYYIPRFPDDPKGRFLDYLVLEKRAQTTSLDQFILELQSRQEFRLGSVVGIIGVEGFIKENSDAYNLAVSSPHSVSYKEFVQLKDVLMNLSFATREFAESASEEFSDRVPEFAKLKIFGAKEAKIKDKKTATTSAPVNVLGGMLIRKKPKK</sequence>
<name>A0A167EUD1_9ASCO</name>
<evidence type="ECO:0000256" key="6">
    <source>
        <dbReference type="ARBA" id="ARBA00023015"/>
    </source>
</evidence>
<dbReference type="KEGG" id="slb:AWJ20_2057"/>
<evidence type="ECO:0000256" key="3">
    <source>
        <dbReference type="ARBA" id="ARBA00022679"/>
    </source>
</evidence>
<dbReference type="SMART" id="SM01250">
    <property type="entry name" value="KAT11"/>
    <property type="match status" value="1"/>
</dbReference>
<proteinExistence type="predicted"/>
<evidence type="ECO:0000256" key="9">
    <source>
        <dbReference type="ARBA" id="ARBA00048940"/>
    </source>
</evidence>
<keyword evidence="6" id="KW-0805">Transcription regulation</keyword>
<reference evidence="10 11" key="1">
    <citation type="submission" date="2016-02" db="EMBL/GenBank/DDBJ databases">
        <title>Complete genome sequence and transcriptome regulation of the pentose utilising yeast Sugiyamaella lignohabitans.</title>
        <authorList>
            <person name="Bellasio M."/>
            <person name="Peymann A."/>
            <person name="Valli M."/>
            <person name="Sipitzky M."/>
            <person name="Graf A."/>
            <person name="Sauer M."/>
            <person name="Marx H."/>
            <person name="Mattanovich D."/>
        </authorList>
    </citation>
    <scope>NUCLEOTIDE SEQUENCE [LARGE SCALE GENOMIC DNA]</scope>
    <source>
        <strain evidence="10 11">CBS 10342</strain>
    </source>
</reference>
<dbReference type="EC" id="2.3.1.48" evidence="2"/>
<dbReference type="Proteomes" id="UP000189580">
    <property type="component" value="Chromosome b"/>
</dbReference>
<dbReference type="InterPro" id="IPR013178">
    <property type="entry name" value="Histone_AcTrfase_Rtt109/CBP"/>
</dbReference>
<dbReference type="GeneID" id="30033926"/>
<evidence type="ECO:0000256" key="8">
    <source>
        <dbReference type="ARBA" id="ARBA00023242"/>
    </source>
</evidence>
<keyword evidence="8" id="KW-0539">Nucleus</keyword>
<protein>
    <recommendedName>
        <fullName evidence="2">histone acetyltransferase</fullName>
        <ecNumber evidence="2">2.3.1.48</ecNumber>
    </recommendedName>
</protein>
<dbReference type="PANTHER" id="PTHR31571:SF2">
    <property type="entry name" value="HISTONE ACETYLTRANSFERASE RTT109"/>
    <property type="match status" value="1"/>
</dbReference>
<keyword evidence="7" id="KW-0804">Transcription</keyword>
<organism evidence="10 11">
    <name type="scientific">Sugiyamaella lignohabitans</name>
    <dbReference type="NCBI Taxonomy" id="796027"/>
    <lineage>
        <taxon>Eukaryota</taxon>
        <taxon>Fungi</taxon>
        <taxon>Dikarya</taxon>
        <taxon>Ascomycota</taxon>
        <taxon>Saccharomycotina</taxon>
        <taxon>Dipodascomycetes</taxon>
        <taxon>Dipodascales</taxon>
        <taxon>Trichomonascaceae</taxon>
        <taxon>Sugiyamaella</taxon>
    </lineage>
</organism>
<comment type="subcellular location">
    <subcellularLocation>
        <location evidence="1">Nucleus</location>
    </subcellularLocation>
</comment>
<gene>
    <name evidence="10" type="primary">RTT109</name>
    <name evidence="10" type="ORF">AWJ20_2057</name>
</gene>
<dbReference type="EMBL" id="CP014503">
    <property type="protein sequence ID" value="ANB14466.1"/>
    <property type="molecule type" value="Genomic_DNA"/>
</dbReference>
<evidence type="ECO:0000256" key="1">
    <source>
        <dbReference type="ARBA" id="ARBA00004123"/>
    </source>
</evidence>
<evidence type="ECO:0000256" key="7">
    <source>
        <dbReference type="ARBA" id="ARBA00023163"/>
    </source>
</evidence>
<dbReference type="GO" id="GO:0005634">
    <property type="term" value="C:nucleus"/>
    <property type="evidence" value="ECO:0007669"/>
    <property type="project" value="UniProtKB-SubCell"/>
</dbReference>